<dbReference type="InterPro" id="IPR018035">
    <property type="entry name" value="Flagellar_FliH/T3SS_HrpE"/>
</dbReference>
<proteinExistence type="inferred from homology"/>
<dbReference type="GO" id="GO:0005829">
    <property type="term" value="C:cytosol"/>
    <property type="evidence" value="ECO:0007669"/>
    <property type="project" value="TreeGrafter"/>
</dbReference>
<evidence type="ECO:0000256" key="2">
    <source>
        <dbReference type="ARBA" id="ARBA00006602"/>
    </source>
</evidence>
<name>A0A143BHQ8_9BACT</name>
<dbReference type="RefSeq" id="WP_026849276.1">
    <property type="nucleotide sequence ID" value="NZ_CP011454.1"/>
</dbReference>
<dbReference type="AlphaFoldDB" id="A0A143BHQ8"/>
<keyword evidence="5" id="KW-1005">Bacterial flagellum biogenesis</keyword>
<protein>
    <recommendedName>
        <fullName evidence="3">Flagellar assembly protein FliH</fullName>
    </recommendedName>
</protein>
<sequence length="214" mass="23265">MNATPWSLDEFVAHDVFQSAVPDAAETRRESVVDVGAIEANFELRLAAERARIEADAYARGRVDGERSARATLEQSLQGALGALDQAAQSVALHEARWLNNIEENIAALAVSVARHVVQREIVADPSFVAGLVASALAQYAVDQEITVRLNPEDLTTCRLVIDADLNGARTMRWMGDANIARGGCLTEGRERIIDGRVDTALERVYRSLAQVQA</sequence>
<dbReference type="OrthoDB" id="5296952at2"/>
<evidence type="ECO:0000256" key="1">
    <source>
        <dbReference type="ARBA" id="ARBA00003041"/>
    </source>
</evidence>
<evidence type="ECO:0000259" key="8">
    <source>
        <dbReference type="Pfam" id="PF02108"/>
    </source>
</evidence>
<gene>
    <name evidence="9" type="ORF">GEMMAAP_02360</name>
</gene>
<reference evidence="9 10" key="1">
    <citation type="journal article" date="2014" name="Proc. Natl. Acad. Sci. U.S.A.">
        <title>Functional type 2 photosynthetic reaction centers found in the rare bacterial phylum Gemmatimonadetes.</title>
        <authorList>
            <person name="Zeng Y."/>
            <person name="Feng F."/>
            <person name="Medova H."/>
            <person name="Dean J."/>
            <person name="Koblizek M."/>
        </authorList>
    </citation>
    <scope>NUCLEOTIDE SEQUENCE [LARGE SCALE GENOMIC DNA]</scope>
    <source>
        <strain evidence="9 10">AP64</strain>
    </source>
</reference>
<dbReference type="GO" id="GO:0015031">
    <property type="term" value="P:protein transport"/>
    <property type="evidence" value="ECO:0007669"/>
    <property type="project" value="UniProtKB-KW"/>
</dbReference>
<dbReference type="PANTHER" id="PTHR34982">
    <property type="entry name" value="YOP PROTEINS TRANSLOCATION PROTEIN L"/>
    <property type="match status" value="1"/>
</dbReference>
<keyword evidence="7" id="KW-1006">Bacterial flagellum protein export</keyword>
<feature type="domain" description="Flagellar assembly protein FliH/Type III secretion system HrpE" evidence="8">
    <location>
        <begin position="83"/>
        <end position="204"/>
    </location>
</feature>
<evidence type="ECO:0000256" key="6">
    <source>
        <dbReference type="ARBA" id="ARBA00022927"/>
    </source>
</evidence>
<evidence type="ECO:0000256" key="5">
    <source>
        <dbReference type="ARBA" id="ARBA00022795"/>
    </source>
</evidence>
<dbReference type="STRING" id="1379270.GEMMAAP_02360"/>
<keyword evidence="10" id="KW-1185">Reference proteome</keyword>
<dbReference type="InterPro" id="IPR051472">
    <property type="entry name" value="T3SS_Stator/FliH"/>
</dbReference>
<reference evidence="9 10" key="2">
    <citation type="journal article" date="2016" name="Environ. Microbiol. Rep.">
        <title>Metagenomic evidence for the presence of phototrophic Gemmatimonadetes bacteria in diverse environments.</title>
        <authorList>
            <person name="Zeng Y."/>
            <person name="Baumbach J."/>
            <person name="Barbosa E.G."/>
            <person name="Azevedo V."/>
            <person name="Zhang C."/>
            <person name="Koblizek M."/>
        </authorList>
    </citation>
    <scope>NUCLEOTIDE SEQUENCE [LARGE SCALE GENOMIC DNA]</scope>
    <source>
        <strain evidence="9 10">AP64</strain>
    </source>
</reference>
<dbReference type="PANTHER" id="PTHR34982:SF1">
    <property type="entry name" value="FLAGELLAR ASSEMBLY PROTEIN FLIH"/>
    <property type="match status" value="1"/>
</dbReference>
<dbReference type="EMBL" id="CP011454">
    <property type="protein sequence ID" value="AMW03990.1"/>
    <property type="molecule type" value="Genomic_DNA"/>
</dbReference>
<accession>A0A143BHQ8</accession>
<comment type="function">
    <text evidence="1">Needed for flagellar regrowth and assembly.</text>
</comment>
<dbReference type="Proteomes" id="UP000076404">
    <property type="component" value="Chromosome"/>
</dbReference>
<evidence type="ECO:0000313" key="9">
    <source>
        <dbReference type="EMBL" id="AMW03990.1"/>
    </source>
</evidence>
<evidence type="ECO:0000256" key="4">
    <source>
        <dbReference type="ARBA" id="ARBA00022448"/>
    </source>
</evidence>
<dbReference type="GO" id="GO:0044781">
    <property type="term" value="P:bacterial-type flagellum organization"/>
    <property type="evidence" value="ECO:0007669"/>
    <property type="project" value="UniProtKB-KW"/>
</dbReference>
<evidence type="ECO:0000256" key="7">
    <source>
        <dbReference type="ARBA" id="ARBA00023225"/>
    </source>
</evidence>
<keyword evidence="4" id="KW-0813">Transport</keyword>
<dbReference type="Pfam" id="PF02108">
    <property type="entry name" value="FliH"/>
    <property type="match status" value="1"/>
</dbReference>
<keyword evidence="6" id="KW-0653">Protein transport</keyword>
<evidence type="ECO:0000256" key="3">
    <source>
        <dbReference type="ARBA" id="ARBA00016507"/>
    </source>
</evidence>
<organism evidence="9 10">
    <name type="scientific">Gemmatimonas phototrophica</name>
    <dbReference type="NCBI Taxonomy" id="1379270"/>
    <lineage>
        <taxon>Bacteria</taxon>
        <taxon>Pseudomonadati</taxon>
        <taxon>Gemmatimonadota</taxon>
        <taxon>Gemmatimonadia</taxon>
        <taxon>Gemmatimonadales</taxon>
        <taxon>Gemmatimonadaceae</taxon>
        <taxon>Gemmatimonas</taxon>
    </lineage>
</organism>
<dbReference type="KEGG" id="gph:GEMMAAP_02360"/>
<evidence type="ECO:0000313" key="10">
    <source>
        <dbReference type="Proteomes" id="UP000076404"/>
    </source>
</evidence>
<comment type="similarity">
    <text evidence="2">Belongs to the FliH family.</text>
</comment>
<dbReference type="eggNOG" id="COG1317">
    <property type="taxonomic scope" value="Bacteria"/>
</dbReference>